<dbReference type="InterPro" id="IPR054480">
    <property type="entry name" value="AHAS_small-like_ACT"/>
</dbReference>
<dbReference type="Gene3D" id="3.30.70.260">
    <property type="match status" value="1"/>
</dbReference>
<dbReference type="UniPathway" id="UPA00047">
    <property type="reaction ID" value="UER00055"/>
</dbReference>
<comment type="pathway">
    <text evidence="1 8">Amino-acid biosynthesis; L-isoleucine biosynthesis; L-isoleucine from 2-oxobutanoate: step 1/4.</text>
</comment>
<dbReference type="NCBIfam" id="TIGR00119">
    <property type="entry name" value="acolac_sm"/>
    <property type="match status" value="1"/>
</dbReference>
<dbReference type="InterPro" id="IPR045865">
    <property type="entry name" value="ACT-like_dom_sf"/>
</dbReference>
<keyword evidence="5 8" id="KW-0028">Amino-acid biosynthesis</keyword>
<evidence type="ECO:0000256" key="4">
    <source>
        <dbReference type="ARBA" id="ARBA00011744"/>
    </source>
</evidence>
<dbReference type="GO" id="GO:0005829">
    <property type="term" value="C:cytosol"/>
    <property type="evidence" value="ECO:0007669"/>
    <property type="project" value="TreeGrafter"/>
</dbReference>
<evidence type="ECO:0000313" key="10">
    <source>
        <dbReference type="EMBL" id="TRO65183.1"/>
    </source>
</evidence>
<dbReference type="CDD" id="cd04878">
    <property type="entry name" value="ACT_AHAS"/>
    <property type="match status" value="1"/>
</dbReference>
<proteinExistence type="inferred from homology"/>
<dbReference type="InterPro" id="IPR027271">
    <property type="entry name" value="Acetolactate_synth/TF_NikR_C"/>
</dbReference>
<evidence type="ECO:0000256" key="1">
    <source>
        <dbReference type="ARBA" id="ARBA00004974"/>
    </source>
</evidence>
<dbReference type="GO" id="GO:1990610">
    <property type="term" value="F:acetolactate synthase regulator activity"/>
    <property type="evidence" value="ECO:0007669"/>
    <property type="project" value="UniProtKB-UniRule"/>
</dbReference>
<gene>
    <name evidence="10" type="primary">ilvN</name>
    <name evidence="10" type="ORF">FGM01_07175</name>
</gene>
<dbReference type="GO" id="GO:0009097">
    <property type="term" value="P:isoleucine biosynthetic process"/>
    <property type="evidence" value="ECO:0007669"/>
    <property type="project" value="UniProtKB-UniRule"/>
</dbReference>
<reference evidence="10 11" key="1">
    <citation type="submission" date="2019-06" db="EMBL/GenBank/DDBJ databases">
        <title>Gramella sabulilitoris sp. nov., isolated from a marine sand.</title>
        <authorList>
            <person name="Yoon J.-H."/>
        </authorList>
    </citation>
    <scope>NUCLEOTIDE SEQUENCE [LARGE SCALE GENOMIC DNA]</scope>
    <source>
        <strain evidence="10 11">HSMS-1</strain>
    </source>
</reference>
<dbReference type="GO" id="GO:0009099">
    <property type="term" value="P:L-valine biosynthetic process"/>
    <property type="evidence" value="ECO:0007669"/>
    <property type="project" value="UniProtKB-UniRule"/>
</dbReference>
<evidence type="ECO:0000313" key="11">
    <source>
        <dbReference type="Proteomes" id="UP000315131"/>
    </source>
</evidence>
<keyword evidence="8 10" id="KW-0808">Transferase</keyword>
<sequence>MRVMEKNNYTVSIYTENNLGLLSRIAAIFLKRHINIESITASPSEVTEVMRFIIIVNVTEEQIKKIVGQIEKQIEVIKAFYHTDAETIYQETALYKIKSQDFLDDHNIQDFIKETNARIVTVTKEFFVIEKTGKRTEVDALYETLKPYGLMQFVRSGTIAVTKNEMPISGILEKFNTTNSLS</sequence>
<comment type="caution">
    <text evidence="10">The sequence shown here is derived from an EMBL/GenBank/DDBJ whole genome shotgun (WGS) entry which is preliminary data.</text>
</comment>
<dbReference type="Pfam" id="PF22629">
    <property type="entry name" value="ACT_AHAS_ss"/>
    <property type="match status" value="1"/>
</dbReference>
<keyword evidence="11" id="KW-1185">Reference proteome</keyword>
<dbReference type="Pfam" id="PF10369">
    <property type="entry name" value="ALS_ss_C"/>
    <property type="match status" value="1"/>
</dbReference>
<dbReference type="InterPro" id="IPR039557">
    <property type="entry name" value="AHAS_ACT"/>
</dbReference>
<dbReference type="AlphaFoldDB" id="A0A550I2I6"/>
<comment type="similarity">
    <text evidence="3 8">Belongs to the acetolactate synthase small subunit family.</text>
</comment>
<evidence type="ECO:0000256" key="8">
    <source>
        <dbReference type="RuleBase" id="RU368092"/>
    </source>
</evidence>
<evidence type="ECO:0000259" key="9">
    <source>
        <dbReference type="PROSITE" id="PS51671"/>
    </source>
</evidence>
<evidence type="ECO:0000256" key="3">
    <source>
        <dbReference type="ARBA" id="ARBA00006341"/>
    </source>
</evidence>
<dbReference type="Gene3D" id="3.30.70.1150">
    <property type="entry name" value="ACT-like. Chain A, domain 2"/>
    <property type="match status" value="1"/>
</dbReference>
<dbReference type="PROSITE" id="PS51671">
    <property type="entry name" value="ACT"/>
    <property type="match status" value="1"/>
</dbReference>
<dbReference type="OrthoDB" id="1523722at2"/>
<protein>
    <recommendedName>
        <fullName evidence="8">Acetolactate synthase small subunit</fullName>
        <shortName evidence="8">AHAS</shortName>
        <shortName evidence="8">ALS</shortName>
        <ecNumber evidence="8">2.2.1.6</ecNumber>
    </recommendedName>
    <alternativeName>
        <fullName evidence="8">Acetohydroxy-acid synthase small subunit</fullName>
    </alternativeName>
</protein>
<dbReference type="GO" id="GO:0003984">
    <property type="term" value="F:acetolactate synthase activity"/>
    <property type="evidence" value="ECO:0007669"/>
    <property type="project" value="UniProtKB-UniRule"/>
</dbReference>
<name>A0A550I2I6_9FLAO</name>
<dbReference type="PANTHER" id="PTHR30239:SF0">
    <property type="entry name" value="ACETOLACTATE SYNTHASE SMALL SUBUNIT 1, CHLOROPLASTIC"/>
    <property type="match status" value="1"/>
</dbReference>
<dbReference type="InterPro" id="IPR002912">
    <property type="entry name" value="ACT_dom"/>
</dbReference>
<evidence type="ECO:0000256" key="6">
    <source>
        <dbReference type="ARBA" id="ARBA00023304"/>
    </source>
</evidence>
<dbReference type="InterPro" id="IPR019455">
    <property type="entry name" value="Acetolactate_synth_ssu_C"/>
</dbReference>
<evidence type="ECO:0000256" key="2">
    <source>
        <dbReference type="ARBA" id="ARBA00005025"/>
    </source>
</evidence>
<comment type="function">
    <text evidence="8">Catalyzes the conversion of 2 pyruvate molecules into acetolactate in the first common step of the biosynthetic pathway of the branched-amino acids such as leucine, isoleucine, and valine.</text>
</comment>
<dbReference type="Proteomes" id="UP000315131">
    <property type="component" value="Unassembled WGS sequence"/>
</dbReference>
<comment type="subunit">
    <text evidence="4 8">Dimer of large and small chains.</text>
</comment>
<dbReference type="UniPathway" id="UPA00049">
    <property type="reaction ID" value="UER00059"/>
</dbReference>
<evidence type="ECO:0000256" key="7">
    <source>
        <dbReference type="ARBA" id="ARBA00048670"/>
    </source>
</evidence>
<dbReference type="PANTHER" id="PTHR30239">
    <property type="entry name" value="ACETOLACTATE SYNTHASE SMALL SUBUNIT"/>
    <property type="match status" value="1"/>
</dbReference>
<evidence type="ECO:0000256" key="5">
    <source>
        <dbReference type="ARBA" id="ARBA00022605"/>
    </source>
</evidence>
<dbReference type="InterPro" id="IPR004789">
    <property type="entry name" value="Acetalactate_synth_ssu"/>
</dbReference>
<dbReference type="EMBL" id="VHSF01000002">
    <property type="protein sequence ID" value="TRO65183.1"/>
    <property type="molecule type" value="Genomic_DNA"/>
</dbReference>
<dbReference type="EC" id="2.2.1.6" evidence="8"/>
<feature type="domain" description="ACT" evidence="9">
    <location>
        <begin position="10"/>
        <end position="84"/>
    </location>
</feature>
<organism evidence="10 11">
    <name type="scientific">Christiangramia sabulilitoris</name>
    <dbReference type="NCBI Taxonomy" id="2583991"/>
    <lineage>
        <taxon>Bacteria</taxon>
        <taxon>Pseudomonadati</taxon>
        <taxon>Bacteroidota</taxon>
        <taxon>Flavobacteriia</taxon>
        <taxon>Flavobacteriales</taxon>
        <taxon>Flavobacteriaceae</taxon>
        <taxon>Christiangramia</taxon>
    </lineage>
</organism>
<comment type="catalytic activity">
    <reaction evidence="7 8">
        <text>2 pyruvate + H(+) = (2S)-2-acetolactate + CO2</text>
        <dbReference type="Rhea" id="RHEA:25249"/>
        <dbReference type="ChEBI" id="CHEBI:15361"/>
        <dbReference type="ChEBI" id="CHEBI:15378"/>
        <dbReference type="ChEBI" id="CHEBI:16526"/>
        <dbReference type="ChEBI" id="CHEBI:58476"/>
        <dbReference type="EC" id="2.2.1.6"/>
    </reaction>
</comment>
<accession>A0A550I2I6</accession>
<dbReference type="SUPFAM" id="SSF55021">
    <property type="entry name" value="ACT-like"/>
    <property type="match status" value="2"/>
</dbReference>
<keyword evidence="6 8" id="KW-0100">Branched-chain amino acid biosynthesis</keyword>
<comment type="pathway">
    <text evidence="2 8">Amino-acid biosynthesis; L-valine biosynthesis; L-valine from pyruvate: step 1/4.</text>
</comment>